<keyword evidence="2" id="KW-1185">Reference proteome</keyword>
<gene>
    <name evidence="1" type="ORF">OCV47_14865</name>
</gene>
<evidence type="ECO:0000313" key="2">
    <source>
        <dbReference type="Proteomes" id="UP001652338"/>
    </source>
</evidence>
<sequence>MVIEFLKKGKQNAIPSKLLAEMAGCGNVRDLRALVSQERQQGAVILSTSRGGGGYYLPADAAEVREFVRTLDARARHTFLALRSARKYLKELEIDNEKMEGVGDCVPRDHA</sequence>
<comment type="caution">
    <text evidence="1">The sequence shown here is derived from an EMBL/GenBank/DDBJ whole genome shotgun (WGS) entry which is preliminary data.</text>
</comment>
<dbReference type="RefSeq" id="WP_262655836.1">
    <property type="nucleotide sequence ID" value="NZ_JAOQKE010000029.1"/>
</dbReference>
<reference evidence="1 2" key="1">
    <citation type="journal article" date="2021" name="ISME Commun">
        <title>Automated analysis of genomic sequences facilitates high-throughput and comprehensive description of bacteria.</title>
        <authorList>
            <person name="Hitch T.C.A."/>
        </authorList>
    </citation>
    <scope>NUCLEOTIDE SEQUENCE [LARGE SCALE GENOMIC DNA]</scope>
    <source>
        <strain evidence="1 2">Sanger_29</strain>
    </source>
</reference>
<organism evidence="1 2">
    <name type="scientific">Muricoprocola aceti</name>
    <dbReference type="NCBI Taxonomy" id="2981772"/>
    <lineage>
        <taxon>Bacteria</taxon>
        <taxon>Bacillati</taxon>
        <taxon>Bacillota</taxon>
        <taxon>Clostridia</taxon>
        <taxon>Lachnospirales</taxon>
        <taxon>Lachnospiraceae</taxon>
        <taxon>Muricoprocola</taxon>
    </lineage>
</organism>
<dbReference type="EMBL" id="JAOQKE010000029">
    <property type="protein sequence ID" value="MCU6726587.1"/>
    <property type="molecule type" value="Genomic_DNA"/>
</dbReference>
<name>A0ABT2SQ04_9FIRM</name>
<accession>A0ABT2SQ04</accession>
<evidence type="ECO:0000313" key="1">
    <source>
        <dbReference type="EMBL" id="MCU6726587.1"/>
    </source>
</evidence>
<proteinExistence type="predicted"/>
<dbReference type="Proteomes" id="UP001652338">
    <property type="component" value="Unassembled WGS sequence"/>
</dbReference>
<protein>
    <submittedName>
        <fullName evidence="1">Uncharacterized protein</fullName>
    </submittedName>
</protein>